<dbReference type="Proteomes" id="UP001333996">
    <property type="component" value="Unassembled WGS sequence"/>
</dbReference>
<keyword evidence="3" id="KW-1185">Reference proteome</keyword>
<feature type="compositionally biased region" description="Basic residues" evidence="1">
    <location>
        <begin position="61"/>
        <end position="75"/>
    </location>
</feature>
<organism evidence="2 3">
    <name type="scientific">Streptomyces chiangmaiensis</name>
    <dbReference type="NCBI Taxonomy" id="766497"/>
    <lineage>
        <taxon>Bacteria</taxon>
        <taxon>Bacillati</taxon>
        <taxon>Actinomycetota</taxon>
        <taxon>Actinomycetes</taxon>
        <taxon>Kitasatosporales</taxon>
        <taxon>Streptomycetaceae</taxon>
        <taxon>Streptomyces</taxon>
    </lineage>
</organism>
<proteinExistence type="predicted"/>
<reference evidence="2" key="1">
    <citation type="submission" date="2024-01" db="EMBL/GenBank/DDBJ databases">
        <title>First draft genome sequence data of TA4-1, the type strain of Gram-positive actinobacterium Streptomyces chiangmaiensis.</title>
        <authorList>
            <person name="Yasawong M."/>
            <person name="Nantapong N."/>
        </authorList>
    </citation>
    <scope>NUCLEOTIDE SEQUENCE</scope>
    <source>
        <strain evidence="2">TA4-1</strain>
    </source>
</reference>
<dbReference type="EMBL" id="JAYWVC010000437">
    <property type="protein sequence ID" value="MED7828614.1"/>
    <property type="molecule type" value="Genomic_DNA"/>
</dbReference>
<comment type="caution">
    <text evidence="2">The sequence shown here is derived from an EMBL/GenBank/DDBJ whole genome shotgun (WGS) entry which is preliminary data.</text>
</comment>
<gene>
    <name evidence="2" type="ORF">VXC91_43985</name>
</gene>
<protein>
    <recommendedName>
        <fullName evidence="4">Transposase</fullName>
    </recommendedName>
</protein>
<evidence type="ECO:0000313" key="2">
    <source>
        <dbReference type="EMBL" id="MED7828614.1"/>
    </source>
</evidence>
<feature type="region of interest" description="Disordered" evidence="1">
    <location>
        <begin position="49"/>
        <end position="75"/>
    </location>
</feature>
<evidence type="ECO:0008006" key="4">
    <source>
        <dbReference type="Google" id="ProtNLM"/>
    </source>
</evidence>
<sequence>MILAQREMCYKPHESLHFTAALDLIADITGAIVTADALHTVADHAHYLHHRGASASSPSRKPLHPVRPTRRTRLE</sequence>
<name>A0ABU7FX43_9ACTN</name>
<evidence type="ECO:0000256" key="1">
    <source>
        <dbReference type="SAM" id="MobiDB-lite"/>
    </source>
</evidence>
<dbReference type="RefSeq" id="WP_329512948.1">
    <property type="nucleotide sequence ID" value="NZ_BAAAYZ010000020.1"/>
</dbReference>
<accession>A0ABU7FX43</accession>
<evidence type="ECO:0000313" key="3">
    <source>
        <dbReference type="Proteomes" id="UP001333996"/>
    </source>
</evidence>